<organism evidence="1 2">
    <name type="scientific">Citricoccus parietis</name>
    <dbReference type="NCBI Taxonomy" id="592307"/>
    <lineage>
        <taxon>Bacteria</taxon>
        <taxon>Bacillati</taxon>
        <taxon>Actinomycetota</taxon>
        <taxon>Actinomycetes</taxon>
        <taxon>Micrococcales</taxon>
        <taxon>Micrococcaceae</taxon>
        <taxon>Citricoccus</taxon>
    </lineage>
</organism>
<dbReference type="Proteomes" id="UP001589575">
    <property type="component" value="Unassembled WGS sequence"/>
</dbReference>
<keyword evidence="2" id="KW-1185">Reference proteome</keyword>
<evidence type="ECO:0000313" key="2">
    <source>
        <dbReference type="Proteomes" id="UP001589575"/>
    </source>
</evidence>
<sequence>MAGRVERQRFSIDPDGHPVSLRVGVHVAQDLVTAPGILWCRAVAVEHTPQFGR</sequence>
<gene>
    <name evidence="1" type="ORF">ACFFX0_23385</name>
</gene>
<proteinExistence type="predicted"/>
<dbReference type="EMBL" id="JBHMFI010000001">
    <property type="protein sequence ID" value="MFB9073974.1"/>
    <property type="molecule type" value="Genomic_DNA"/>
</dbReference>
<evidence type="ECO:0000313" key="1">
    <source>
        <dbReference type="EMBL" id="MFB9073974.1"/>
    </source>
</evidence>
<accession>A0ABV5G504</accession>
<reference evidence="1 2" key="1">
    <citation type="submission" date="2024-09" db="EMBL/GenBank/DDBJ databases">
        <authorList>
            <person name="Sun Q."/>
            <person name="Mori K."/>
        </authorList>
    </citation>
    <scope>NUCLEOTIDE SEQUENCE [LARGE SCALE GENOMIC DNA]</scope>
    <source>
        <strain evidence="1 2">CCM 7609</strain>
    </source>
</reference>
<name>A0ABV5G504_9MICC</name>
<protein>
    <submittedName>
        <fullName evidence="1">Uncharacterized protein</fullName>
    </submittedName>
</protein>
<comment type="caution">
    <text evidence="1">The sequence shown here is derived from an EMBL/GenBank/DDBJ whole genome shotgun (WGS) entry which is preliminary data.</text>
</comment>